<dbReference type="EMBL" id="CAADRP010002285">
    <property type="protein sequence ID" value="VFU65459.1"/>
    <property type="molecule type" value="Genomic_DNA"/>
</dbReference>
<name>A0A6N2NH88_SALVM</name>
<protein>
    <submittedName>
        <fullName evidence="1">Uncharacterized protein</fullName>
    </submittedName>
</protein>
<sequence length="77" mass="9178">MDHNGFTHTDKERPDRESQNNFFFSWHSSEVIDRASSERRTVTKCLLKKLKPVMRTLSMTWQWITMESGLQLPHQTI</sequence>
<accession>A0A6N2NH88</accession>
<proteinExistence type="predicted"/>
<organism evidence="1">
    <name type="scientific">Salix viminalis</name>
    <name type="common">Common osier</name>
    <name type="synonym">Basket willow</name>
    <dbReference type="NCBI Taxonomy" id="40686"/>
    <lineage>
        <taxon>Eukaryota</taxon>
        <taxon>Viridiplantae</taxon>
        <taxon>Streptophyta</taxon>
        <taxon>Embryophyta</taxon>
        <taxon>Tracheophyta</taxon>
        <taxon>Spermatophyta</taxon>
        <taxon>Magnoliopsida</taxon>
        <taxon>eudicotyledons</taxon>
        <taxon>Gunneridae</taxon>
        <taxon>Pentapetalae</taxon>
        <taxon>rosids</taxon>
        <taxon>fabids</taxon>
        <taxon>Malpighiales</taxon>
        <taxon>Salicaceae</taxon>
        <taxon>Saliceae</taxon>
        <taxon>Salix</taxon>
    </lineage>
</organism>
<evidence type="ECO:0000313" key="1">
    <source>
        <dbReference type="EMBL" id="VFU65459.1"/>
    </source>
</evidence>
<dbReference type="AlphaFoldDB" id="A0A6N2NH88"/>
<gene>
    <name evidence="1" type="ORF">SVIM_LOCUS502340</name>
</gene>
<reference evidence="1" key="1">
    <citation type="submission" date="2019-03" db="EMBL/GenBank/DDBJ databases">
        <authorList>
            <person name="Mank J."/>
            <person name="Almeida P."/>
        </authorList>
    </citation>
    <scope>NUCLEOTIDE SEQUENCE</scope>
    <source>
        <strain evidence="1">78183</strain>
    </source>
</reference>